<protein>
    <submittedName>
        <fullName evidence="2">Uncharacterized protein</fullName>
    </submittedName>
</protein>
<dbReference type="EMBL" id="JOJR01000096">
    <property type="protein sequence ID" value="RCN45647.1"/>
    <property type="molecule type" value="Genomic_DNA"/>
</dbReference>
<evidence type="ECO:0000256" key="1">
    <source>
        <dbReference type="SAM" id="MobiDB-lite"/>
    </source>
</evidence>
<accession>A0A368GRS3</accession>
<sequence>MYPTGFESRQRSRSTFAEKPSSGNHGYCRIVRAASRLPLRTRLIPGPESFWRIRDGFTGGASLPLQG</sequence>
<organism evidence="2 3">
    <name type="scientific">Ancylostoma caninum</name>
    <name type="common">Dog hookworm</name>
    <dbReference type="NCBI Taxonomy" id="29170"/>
    <lineage>
        <taxon>Eukaryota</taxon>
        <taxon>Metazoa</taxon>
        <taxon>Ecdysozoa</taxon>
        <taxon>Nematoda</taxon>
        <taxon>Chromadorea</taxon>
        <taxon>Rhabditida</taxon>
        <taxon>Rhabditina</taxon>
        <taxon>Rhabditomorpha</taxon>
        <taxon>Strongyloidea</taxon>
        <taxon>Ancylostomatidae</taxon>
        <taxon>Ancylostomatinae</taxon>
        <taxon>Ancylostoma</taxon>
    </lineage>
</organism>
<evidence type="ECO:0000313" key="3">
    <source>
        <dbReference type="Proteomes" id="UP000252519"/>
    </source>
</evidence>
<dbReference type="AlphaFoldDB" id="A0A368GRS3"/>
<gene>
    <name evidence="2" type="ORF">ANCCAN_08304</name>
</gene>
<dbReference type="Proteomes" id="UP000252519">
    <property type="component" value="Unassembled WGS sequence"/>
</dbReference>
<name>A0A368GRS3_ANCCA</name>
<keyword evidence="3" id="KW-1185">Reference proteome</keyword>
<evidence type="ECO:0000313" key="2">
    <source>
        <dbReference type="EMBL" id="RCN45647.1"/>
    </source>
</evidence>
<feature type="region of interest" description="Disordered" evidence="1">
    <location>
        <begin position="1"/>
        <end position="25"/>
    </location>
</feature>
<proteinExistence type="predicted"/>
<comment type="caution">
    <text evidence="2">The sequence shown here is derived from an EMBL/GenBank/DDBJ whole genome shotgun (WGS) entry which is preliminary data.</text>
</comment>
<reference evidence="2 3" key="1">
    <citation type="submission" date="2014-10" db="EMBL/GenBank/DDBJ databases">
        <title>Draft genome of the hookworm Ancylostoma caninum.</title>
        <authorList>
            <person name="Mitreva M."/>
        </authorList>
    </citation>
    <scope>NUCLEOTIDE SEQUENCE [LARGE SCALE GENOMIC DNA]</scope>
    <source>
        <strain evidence="2 3">Baltimore</strain>
    </source>
</reference>